<protein>
    <submittedName>
        <fullName evidence="11">Nudix hydrolase 12, mitochondrial-like</fullName>
    </submittedName>
</protein>
<comment type="similarity">
    <text evidence="3">Belongs to the Nudix hydrolase family.</text>
</comment>
<keyword evidence="4" id="KW-0479">Metal-binding</keyword>
<keyword evidence="8" id="KW-0496">Mitochondrion</keyword>
<dbReference type="InterPro" id="IPR015797">
    <property type="entry name" value="NUDIX_hydrolase-like_dom_sf"/>
</dbReference>
<dbReference type="CDD" id="cd04666">
    <property type="entry name" value="NUDIX_DIPP2_like_Nudt4"/>
    <property type="match status" value="1"/>
</dbReference>
<dbReference type="PROSITE" id="PS51462">
    <property type="entry name" value="NUDIX"/>
    <property type="match status" value="1"/>
</dbReference>
<dbReference type="AlphaFoldDB" id="A0A4U5QE47"/>
<dbReference type="InterPro" id="IPR047198">
    <property type="entry name" value="DDP-like_NUDIX"/>
</dbReference>
<evidence type="ECO:0000256" key="8">
    <source>
        <dbReference type="ARBA" id="ARBA00023128"/>
    </source>
</evidence>
<dbReference type="PANTHER" id="PTHR12629:SF71">
    <property type="entry name" value="HYDROLASE 13, MITOCHONDRIAL, PUTATIVE, EXPRESSED-RELATED"/>
    <property type="match status" value="1"/>
</dbReference>
<comment type="caution">
    <text evidence="11">The sequence shown here is derived from an EMBL/GenBank/DDBJ whole genome shotgun (WGS) entry which is preliminary data.</text>
</comment>
<dbReference type="GO" id="GO:0005634">
    <property type="term" value="C:nucleus"/>
    <property type="evidence" value="ECO:0007669"/>
    <property type="project" value="TreeGrafter"/>
</dbReference>
<feature type="domain" description="Nudix hydrolase" evidence="10">
    <location>
        <begin position="96"/>
        <end position="241"/>
    </location>
</feature>
<keyword evidence="5 11" id="KW-0378">Hydrolase</keyword>
<keyword evidence="6" id="KW-0460">Magnesium</keyword>
<dbReference type="PROSITE" id="PS00893">
    <property type="entry name" value="NUDIX_BOX"/>
    <property type="match status" value="1"/>
</dbReference>
<name>A0A4U5QE47_POPAL</name>
<evidence type="ECO:0000256" key="1">
    <source>
        <dbReference type="ARBA" id="ARBA00001946"/>
    </source>
</evidence>
<accession>A0A4U5QE47</accession>
<reference evidence="11" key="1">
    <citation type="submission" date="2018-10" db="EMBL/GenBank/DDBJ databases">
        <title>Population genomic analysis revealed the cold adaptation of white poplar.</title>
        <authorList>
            <person name="Liu Y.-J."/>
        </authorList>
    </citation>
    <scope>NUCLEOTIDE SEQUENCE [LARGE SCALE GENOMIC DNA]</scope>
    <source>
        <strain evidence="11">PAL-ZL1</strain>
    </source>
</reference>
<dbReference type="GO" id="GO:0016462">
    <property type="term" value="F:pyrophosphatase activity"/>
    <property type="evidence" value="ECO:0007669"/>
    <property type="project" value="InterPro"/>
</dbReference>
<dbReference type="GO" id="GO:0005739">
    <property type="term" value="C:mitochondrion"/>
    <property type="evidence" value="ECO:0007669"/>
    <property type="project" value="UniProtKB-SubCell"/>
</dbReference>
<feature type="region of interest" description="Disordered" evidence="9">
    <location>
        <begin position="1"/>
        <end position="28"/>
    </location>
</feature>
<comment type="subcellular location">
    <subcellularLocation>
        <location evidence="2">Mitochondrion</location>
    </subcellularLocation>
</comment>
<evidence type="ECO:0000256" key="3">
    <source>
        <dbReference type="ARBA" id="ARBA00005582"/>
    </source>
</evidence>
<evidence type="ECO:0000313" key="11">
    <source>
        <dbReference type="EMBL" id="TKS08572.1"/>
    </source>
</evidence>
<dbReference type="FunFam" id="3.90.79.10:FF:000030">
    <property type="entry name" value="Nudix hydrolase 13 mitochondrial"/>
    <property type="match status" value="1"/>
</dbReference>
<dbReference type="PANTHER" id="PTHR12629">
    <property type="entry name" value="DIPHOSPHOINOSITOL POLYPHOSPHATE PHOSPHOHYDROLASE"/>
    <property type="match status" value="1"/>
</dbReference>
<evidence type="ECO:0000256" key="9">
    <source>
        <dbReference type="SAM" id="MobiDB-lite"/>
    </source>
</evidence>
<dbReference type="InterPro" id="IPR000086">
    <property type="entry name" value="NUDIX_hydrolase_dom"/>
</dbReference>
<evidence type="ECO:0000256" key="2">
    <source>
        <dbReference type="ARBA" id="ARBA00004173"/>
    </source>
</evidence>
<dbReference type="InterPro" id="IPR020084">
    <property type="entry name" value="NUDIX_hydrolase_CS"/>
</dbReference>
<dbReference type="Gene3D" id="3.90.79.10">
    <property type="entry name" value="Nucleoside Triphosphate Pyrophosphohydrolase"/>
    <property type="match status" value="1"/>
</dbReference>
<keyword evidence="7" id="KW-0809">Transit peptide</keyword>
<dbReference type="STRING" id="43335.A0A4U5QE47"/>
<dbReference type="EMBL" id="RCHU01000292">
    <property type="protein sequence ID" value="TKS08572.1"/>
    <property type="molecule type" value="Genomic_DNA"/>
</dbReference>
<organism evidence="11">
    <name type="scientific">Populus alba</name>
    <name type="common">White poplar</name>
    <dbReference type="NCBI Taxonomy" id="43335"/>
    <lineage>
        <taxon>Eukaryota</taxon>
        <taxon>Viridiplantae</taxon>
        <taxon>Streptophyta</taxon>
        <taxon>Embryophyta</taxon>
        <taxon>Tracheophyta</taxon>
        <taxon>Spermatophyta</taxon>
        <taxon>Magnoliopsida</taxon>
        <taxon>eudicotyledons</taxon>
        <taxon>Gunneridae</taxon>
        <taxon>Pentapetalae</taxon>
        <taxon>rosids</taxon>
        <taxon>fabids</taxon>
        <taxon>Malpighiales</taxon>
        <taxon>Salicaceae</taxon>
        <taxon>Saliceae</taxon>
        <taxon>Populus</taxon>
    </lineage>
</organism>
<comment type="cofactor">
    <cofactor evidence="1">
        <name>Mg(2+)</name>
        <dbReference type="ChEBI" id="CHEBI:18420"/>
    </cofactor>
</comment>
<evidence type="ECO:0000256" key="7">
    <source>
        <dbReference type="ARBA" id="ARBA00022946"/>
    </source>
</evidence>
<proteinExistence type="inferred from homology"/>
<feature type="compositionally biased region" description="Polar residues" evidence="9">
    <location>
        <begin position="1"/>
        <end position="12"/>
    </location>
</feature>
<dbReference type="GO" id="GO:0046872">
    <property type="term" value="F:metal ion binding"/>
    <property type="evidence" value="ECO:0007669"/>
    <property type="project" value="UniProtKB-KW"/>
</dbReference>
<dbReference type="Pfam" id="PF00293">
    <property type="entry name" value="NUDIX"/>
    <property type="match status" value="1"/>
</dbReference>
<evidence type="ECO:0000256" key="4">
    <source>
        <dbReference type="ARBA" id="ARBA00022723"/>
    </source>
</evidence>
<evidence type="ECO:0000259" key="10">
    <source>
        <dbReference type="PROSITE" id="PS51462"/>
    </source>
</evidence>
<evidence type="ECO:0000256" key="5">
    <source>
        <dbReference type="ARBA" id="ARBA00022801"/>
    </source>
</evidence>
<dbReference type="SUPFAM" id="SSF55811">
    <property type="entry name" value="Nudix"/>
    <property type="match status" value="1"/>
</dbReference>
<evidence type="ECO:0000256" key="6">
    <source>
        <dbReference type="ARBA" id="ARBA00022842"/>
    </source>
</evidence>
<sequence length="299" mass="33918">MTRSHGTGTSNQSKRRGEQLGLKKMGRDADPVREVNSQVVLKGMRGRFIKKGWVAINSPKKDKRPSLFKEGRDQGYIIMSALLARTGRHRQRYVDQFRLVAGCIPYKLEKNVEDQGCDVEDRVLVLMISTPKRDDLVFPKGGWENDETLDEAACREAIEEAGVKGILDENPLGVWEFRSKSSQNSCSLAGGCRGYMFALQVTEELDHWPGQASYKRKWLTLHEAFEHCRYDWMRDALKHFLTSLLRSKDLARRADLAEIHMIPVSDNKEESAMLSPNYLGGPSGVQHLEESSSKCFVQV</sequence>
<gene>
    <name evidence="11" type="ORF">D5086_0000098710</name>
</gene>